<keyword evidence="8" id="KW-0966">Cell projection</keyword>
<dbReference type="EMBL" id="JBHUMZ010000016">
    <property type="protein sequence ID" value="MFD2638285.1"/>
    <property type="molecule type" value="Genomic_DNA"/>
</dbReference>
<evidence type="ECO:0000256" key="7">
    <source>
        <dbReference type="SAM" id="Phobius"/>
    </source>
</evidence>
<sequence>MKKLITLLLCIGIMLHGQSSITIEASTNDDGSVSDLVNNQEQESNQSENVESPENSQPEFQSDRSLFLDFLKMIMALIVVLGLIYFLLKFLQKRSRIYQQSRSLENLGGLSLGANKSVQIVRVGNKYFLIGVGEDVQLLNEIDDEETIQGLLNHQDNETKSFQDVLKSLQKKTTNPYQRENQKNQFNKQFESMRQTRERLMKRYQDRKEGSKDE</sequence>
<comment type="caution">
    <text evidence="8">The sequence shown here is derived from an EMBL/GenBank/DDBJ whole genome shotgun (WGS) entry which is preliminary data.</text>
</comment>
<evidence type="ECO:0000313" key="9">
    <source>
        <dbReference type="Proteomes" id="UP001597452"/>
    </source>
</evidence>
<keyword evidence="8" id="KW-0282">Flagellum</keyword>
<proteinExistence type="predicted"/>
<organism evidence="8 9">
    <name type="scientific">Piscibacillus salipiscarius</name>
    <dbReference type="NCBI Taxonomy" id="299480"/>
    <lineage>
        <taxon>Bacteria</taxon>
        <taxon>Bacillati</taxon>
        <taxon>Bacillota</taxon>
        <taxon>Bacilli</taxon>
        <taxon>Bacillales</taxon>
        <taxon>Bacillaceae</taxon>
        <taxon>Piscibacillus</taxon>
    </lineage>
</organism>
<reference evidence="9" key="1">
    <citation type="journal article" date="2019" name="Int. J. Syst. Evol. Microbiol.">
        <title>The Global Catalogue of Microorganisms (GCM) 10K type strain sequencing project: providing services to taxonomists for standard genome sequencing and annotation.</title>
        <authorList>
            <consortium name="The Broad Institute Genomics Platform"/>
            <consortium name="The Broad Institute Genome Sequencing Center for Infectious Disease"/>
            <person name="Wu L."/>
            <person name="Ma J."/>
        </authorList>
    </citation>
    <scope>NUCLEOTIDE SEQUENCE [LARGE SCALE GENOMIC DNA]</scope>
    <source>
        <strain evidence="9">TISTR 1571</strain>
    </source>
</reference>
<evidence type="ECO:0000256" key="6">
    <source>
        <dbReference type="SAM" id="MobiDB-lite"/>
    </source>
</evidence>
<name>A0ABW5Q8N9_9BACI</name>
<evidence type="ECO:0000313" key="8">
    <source>
        <dbReference type="EMBL" id="MFD2638285.1"/>
    </source>
</evidence>
<comment type="subcellular location">
    <subcellularLocation>
        <location evidence="1">Cell membrane</location>
    </subcellularLocation>
</comment>
<dbReference type="RefSeq" id="WP_377327935.1">
    <property type="nucleotide sequence ID" value="NZ_JBHUMZ010000016.1"/>
</dbReference>
<gene>
    <name evidence="8" type="ORF">ACFSW4_05370</name>
</gene>
<keyword evidence="9" id="KW-1185">Reference proteome</keyword>
<evidence type="ECO:0000256" key="5">
    <source>
        <dbReference type="ARBA" id="ARBA00023136"/>
    </source>
</evidence>
<keyword evidence="2" id="KW-1003">Cell membrane</keyword>
<dbReference type="Proteomes" id="UP001597452">
    <property type="component" value="Unassembled WGS sequence"/>
</dbReference>
<protein>
    <submittedName>
        <fullName evidence="8">Flagellar biosynthetic protein FliO</fullName>
    </submittedName>
</protein>
<evidence type="ECO:0000256" key="3">
    <source>
        <dbReference type="ARBA" id="ARBA00022692"/>
    </source>
</evidence>
<keyword evidence="5 7" id="KW-0472">Membrane</keyword>
<feature type="transmembrane region" description="Helical" evidence="7">
    <location>
        <begin position="70"/>
        <end position="88"/>
    </location>
</feature>
<keyword evidence="4 7" id="KW-1133">Transmembrane helix</keyword>
<dbReference type="Pfam" id="PF04347">
    <property type="entry name" value="FliO"/>
    <property type="match status" value="1"/>
</dbReference>
<feature type="region of interest" description="Disordered" evidence="6">
    <location>
        <begin position="39"/>
        <end position="59"/>
    </location>
</feature>
<evidence type="ECO:0000256" key="4">
    <source>
        <dbReference type="ARBA" id="ARBA00022989"/>
    </source>
</evidence>
<feature type="region of interest" description="Disordered" evidence="6">
    <location>
        <begin position="173"/>
        <end position="193"/>
    </location>
</feature>
<keyword evidence="3 7" id="KW-0812">Transmembrane</keyword>
<accession>A0ABW5Q8N9</accession>
<dbReference type="InterPro" id="IPR022781">
    <property type="entry name" value="Flagellar_biosynth_FliO"/>
</dbReference>
<keyword evidence="8" id="KW-0969">Cilium</keyword>
<evidence type="ECO:0000256" key="1">
    <source>
        <dbReference type="ARBA" id="ARBA00004236"/>
    </source>
</evidence>
<evidence type="ECO:0000256" key="2">
    <source>
        <dbReference type="ARBA" id="ARBA00022475"/>
    </source>
</evidence>